<protein>
    <submittedName>
        <fullName evidence="1">Uncharacterized protein</fullName>
    </submittedName>
</protein>
<evidence type="ECO:0000313" key="2">
    <source>
        <dbReference type="Proteomes" id="UP000805649"/>
    </source>
</evidence>
<keyword evidence="2" id="KW-1185">Reference proteome</keyword>
<proteinExistence type="predicted"/>
<sequence length="113" mass="13165">MKAIMVLSPIILATSALGSQLDAPTGWEKIPKDKPLPLHTAPICWQECLQWENKNYVGNDINTVSQYDFCEDKFLAMRTWHHFWLTRCTSRNCHDRADHEKARTWFSSVCRRG</sequence>
<organism evidence="1 2">
    <name type="scientific">Colletotrichum truncatum</name>
    <name type="common">Anthracnose fungus</name>
    <name type="synonym">Colletotrichum capsici</name>
    <dbReference type="NCBI Taxonomy" id="5467"/>
    <lineage>
        <taxon>Eukaryota</taxon>
        <taxon>Fungi</taxon>
        <taxon>Dikarya</taxon>
        <taxon>Ascomycota</taxon>
        <taxon>Pezizomycotina</taxon>
        <taxon>Sordariomycetes</taxon>
        <taxon>Hypocreomycetidae</taxon>
        <taxon>Glomerellales</taxon>
        <taxon>Glomerellaceae</taxon>
        <taxon>Colletotrichum</taxon>
        <taxon>Colletotrichum truncatum species complex</taxon>
    </lineage>
</organism>
<reference evidence="1 2" key="1">
    <citation type="journal article" date="2020" name="Phytopathology">
        <title>Genome Sequence Resources of Colletotrichum truncatum, C. plurivorum, C. musicola, and C. sojae: Four Species Pathogenic to Soybean (Glycine max).</title>
        <authorList>
            <person name="Rogerio F."/>
            <person name="Boufleur T.R."/>
            <person name="Ciampi-Guillardi M."/>
            <person name="Sukno S.A."/>
            <person name="Thon M.R."/>
            <person name="Massola Junior N.S."/>
            <person name="Baroncelli R."/>
        </authorList>
    </citation>
    <scope>NUCLEOTIDE SEQUENCE [LARGE SCALE GENOMIC DNA]</scope>
    <source>
        <strain evidence="1 2">CMES1059</strain>
    </source>
</reference>
<accession>A0ACC3ZBZ3</accession>
<name>A0ACC3ZBZ3_COLTU</name>
<evidence type="ECO:0000313" key="1">
    <source>
        <dbReference type="EMBL" id="KAL0941630.1"/>
    </source>
</evidence>
<comment type="caution">
    <text evidence="1">The sequence shown here is derived from an EMBL/GenBank/DDBJ whole genome shotgun (WGS) entry which is preliminary data.</text>
</comment>
<dbReference type="EMBL" id="VUJX02000002">
    <property type="protein sequence ID" value="KAL0941630.1"/>
    <property type="molecule type" value="Genomic_DNA"/>
</dbReference>
<gene>
    <name evidence="1" type="ORF">CTRU02_204393</name>
</gene>
<dbReference type="Proteomes" id="UP000805649">
    <property type="component" value="Unassembled WGS sequence"/>
</dbReference>